<dbReference type="InterPro" id="IPR003141">
    <property type="entry name" value="Pol/His_phosphatase_N"/>
</dbReference>
<evidence type="ECO:0000313" key="12">
    <source>
        <dbReference type="EMBL" id="PIZ86904.1"/>
    </source>
</evidence>
<dbReference type="InterPro" id="IPR004365">
    <property type="entry name" value="NA-bd_OB_tRNA"/>
</dbReference>
<reference evidence="13" key="1">
    <citation type="submission" date="2017-09" db="EMBL/GenBank/DDBJ databases">
        <title>Depth-based differentiation of microbial function through sediment-hosted aquifers and enrichment of novel symbionts in the deep terrestrial subsurface.</title>
        <authorList>
            <person name="Probst A.J."/>
            <person name="Ladd B."/>
            <person name="Jarett J.K."/>
            <person name="Geller-Mcgrath D.E."/>
            <person name="Sieber C.M.K."/>
            <person name="Emerson J.B."/>
            <person name="Anantharaman K."/>
            <person name="Thomas B.C."/>
            <person name="Malmstrom R."/>
            <person name="Stieglmeier M."/>
            <person name="Klingl A."/>
            <person name="Woyke T."/>
            <person name="Ryan C.M."/>
            <person name="Banfield J.F."/>
        </authorList>
    </citation>
    <scope>NUCLEOTIDE SEQUENCE [LARGE SCALE GENOMIC DNA]</scope>
</reference>
<dbReference type="Proteomes" id="UP000229166">
    <property type="component" value="Unassembled WGS sequence"/>
</dbReference>
<dbReference type="InterPro" id="IPR003587">
    <property type="entry name" value="Hint_dom_N"/>
</dbReference>
<evidence type="ECO:0000256" key="1">
    <source>
        <dbReference type="ARBA" id="ARBA00004496"/>
    </source>
</evidence>
<dbReference type="InterPro" id="IPR011708">
    <property type="entry name" value="DNA_pol3_alpha_NTPase_dom"/>
</dbReference>
<dbReference type="SUPFAM" id="SSF89550">
    <property type="entry name" value="PHP domain-like"/>
    <property type="match status" value="1"/>
</dbReference>
<dbReference type="InterPro" id="IPR016195">
    <property type="entry name" value="Pol/histidinol_Pase-like"/>
</dbReference>
<comment type="subcellular location">
    <subcellularLocation>
        <location evidence="1">Cytoplasm</location>
    </subcellularLocation>
</comment>
<dbReference type="Pfam" id="PF02811">
    <property type="entry name" value="PHP"/>
    <property type="match status" value="1"/>
</dbReference>
<dbReference type="InterPro" id="IPR004805">
    <property type="entry name" value="DnaE2/DnaE/PolC"/>
</dbReference>
<keyword evidence="4" id="KW-0808">Transferase</keyword>
<keyword evidence="5" id="KW-0548">Nucleotidyltransferase</keyword>
<feature type="domain" description="Hint" evidence="9">
    <location>
        <begin position="942"/>
        <end position="988"/>
    </location>
</feature>
<dbReference type="GO" id="GO:0003887">
    <property type="term" value="F:DNA-directed DNA polymerase activity"/>
    <property type="evidence" value="ECO:0007669"/>
    <property type="project" value="UniProtKB-KW"/>
</dbReference>
<comment type="catalytic activity">
    <reaction evidence="8">
        <text>DNA(n) + a 2'-deoxyribonucleoside 5'-triphosphate = DNA(n+1) + diphosphate</text>
        <dbReference type="Rhea" id="RHEA:22508"/>
        <dbReference type="Rhea" id="RHEA-COMP:17339"/>
        <dbReference type="Rhea" id="RHEA-COMP:17340"/>
        <dbReference type="ChEBI" id="CHEBI:33019"/>
        <dbReference type="ChEBI" id="CHEBI:61560"/>
        <dbReference type="ChEBI" id="CHEBI:173112"/>
        <dbReference type="EC" id="2.7.7.7"/>
    </reaction>
</comment>
<comment type="caution">
    <text evidence="12">The sequence shown here is derived from an EMBL/GenBank/DDBJ whole genome shotgun (WGS) entry which is preliminary data.</text>
</comment>
<dbReference type="CDD" id="cd12113">
    <property type="entry name" value="PHP_PolIIIA_DnaE3"/>
    <property type="match status" value="1"/>
</dbReference>
<dbReference type="SUPFAM" id="SSF51294">
    <property type="entry name" value="Hedgehog/intein (Hint) domain"/>
    <property type="match status" value="1"/>
</dbReference>
<name>A0A2M7UU14_9BACT</name>
<dbReference type="InterPro" id="IPR029460">
    <property type="entry name" value="DNAPol_HHH"/>
</dbReference>
<feature type="domain" description="Hint" evidence="10">
    <location>
        <begin position="605"/>
        <end position="698"/>
    </location>
</feature>
<evidence type="ECO:0000259" key="11">
    <source>
        <dbReference type="SMART" id="SM00481"/>
    </source>
</evidence>
<dbReference type="SUPFAM" id="SSF52980">
    <property type="entry name" value="Restriction endonuclease-like"/>
    <property type="match status" value="1"/>
</dbReference>
<dbReference type="Pfam" id="PF14579">
    <property type="entry name" value="HHH_6"/>
    <property type="match status" value="1"/>
</dbReference>
<dbReference type="Gene3D" id="3.40.91.30">
    <property type="match status" value="1"/>
</dbReference>
<dbReference type="Pfam" id="PF01336">
    <property type="entry name" value="tRNA_anti-codon"/>
    <property type="match status" value="1"/>
</dbReference>
<dbReference type="SMART" id="SM00305">
    <property type="entry name" value="HintC"/>
    <property type="match status" value="1"/>
</dbReference>
<evidence type="ECO:0000256" key="4">
    <source>
        <dbReference type="ARBA" id="ARBA00022679"/>
    </source>
</evidence>
<dbReference type="SMART" id="SM00306">
    <property type="entry name" value="HintN"/>
    <property type="match status" value="1"/>
</dbReference>
<dbReference type="InterPro" id="IPR040982">
    <property type="entry name" value="DNA_pol3_finger"/>
</dbReference>
<dbReference type="InterPro" id="IPR041931">
    <property type="entry name" value="DNA_pol3_alpha_thumb_dom"/>
</dbReference>
<proteinExistence type="predicted"/>
<dbReference type="EMBL" id="PFOZ01000046">
    <property type="protein sequence ID" value="PIZ86904.1"/>
    <property type="molecule type" value="Genomic_DNA"/>
</dbReference>
<dbReference type="PROSITE" id="PS50818">
    <property type="entry name" value="INTEIN_C_TER"/>
    <property type="match status" value="1"/>
</dbReference>
<dbReference type="Pfam" id="PF17657">
    <property type="entry name" value="DNA_pol3_finger"/>
    <property type="match status" value="2"/>
</dbReference>
<dbReference type="CDD" id="cd00081">
    <property type="entry name" value="Hint"/>
    <property type="match status" value="1"/>
</dbReference>
<dbReference type="InterPro" id="IPR030934">
    <property type="entry name" value="Intein_C"/>
</dbReference>
<dbReference type="Gene3D" id="2.170.16.10">
    <property type="entry name" value="Hedgehog/Intein (Hint) domain"/>
    <property type="match status" value="1"/>
</dbReference>
<evidence type="ECO:0000256" key="2">
    <source>
        <dbReference type="ARBA" id="ARBA00012417"/>
    </source>
</evidence>
<accession>A0A2M7UU14</accession>
<evidence type="ECO:0000256" key="5">
    <source>
        <dbReference type="ARBA" id="ARBA00022695"/>
    </source>
</evidence>
<dbReference type="InterPro" id="IPR003586">
    <property type="entry name" value="Hint_dom_C"/>
</dbReference>
<keyword evidence="6" id="KW-0235">DNA replication</keyword>
<dbReference type="InterPro" id="IPR036844">
    <property type="entry name" value="Hint_dom_sf"/>
</dbReference>
<dbReference type="PANTHER" id="PTHR32294:SF0">
    <property type="entry name" value="DNA POLYMERASE III SUBUNIT ALPHA"/>
    <property type="match status" value="1"/>
</dbReference>
<dbReference type="NCBIfam" id="TIGR00594">
    <property type="entry name" value="polc"/>
    <property type="match status" value="2"/>
</dbReference>
<evidence type="ECO:0000259" key="9">
    <source>
        <dbReference type="SMART" id="SM00305"/>
    </source>
</evidence>
<organism evidence="12 13">
    <name type="scientific">Candidatus Nealsonbacteria bacterium CG_4_10_14_0_2_um_filter_40_15</name>
    <dbReference type="NCBI Taxonomy" id="1974682"/>
    <lineage>
        <taxon>Bacteria</taxon>
        <taxon>Candidatus Nealsoniibacteriota</taxon>
    </lineage>
</organism>
<dbReference type="InterPro" id="IPR011335">
    <property type="entry name" value="Restrct_endonuc-II-like"/>
</dbReference>
<gene>
    <name evidence="12" type="ORF">COX92_02350</name>
</gene>
<dbReference type="GO" id="GO:0005737">
    <property type="term" value="C:cytoplasm"/>
    <property type="evidence" value="ECO:0007669"/>
    <property type="project" value="UniProtKB-SubCell"/>
</dbReference>
<evidence type="ECO:0000256" key="6">
    <source>
        <dbReference type="ARBA" id="ARBA00022705"/>
    </source>
</evidence>
<dbReference type="SMART" id="SM00481">
    <property type="entry name" value="POLIIIAc"/>
    <property type="match status" value="1"/>
</dbReference>
<dbReference type="InterPro" id="IPR004013">
    <property type="entry name" value="PHP_dom"/>
</dbReference>
<dbReference type="Gene3D" id="1.10.150.870">
    <property type="match status" value="1"/>
</dbReference>
<dbReference type="PROSITE" id="PS50817">
    <property type="entry name" value="INTEIN_N_TER"/>
    <property type="match status" value="1"/>
</dbReference>
<feature type="domain" description="Polymerase/histidinol phosphatase N-terminal" evidence="11">
    <location>
        <begin position="6"/>
        <end position="73"/>
    </location>
</feature>
<keyword evidence="7" id="KW-0239">DNA-directed DNA polymerase</keyword>
<dbReference type="Pfam" id="PF07733">
    <property type="entry name" value="DNA_pol3_alpha"/>
    <property type="match status" value="1"/>
</dbReference>
<dbReference type="Gene3D" id="3.20.20.140">
    <property type="entry name" value="Metal-dependent hydrolases"/>
    <property type="match status" value="1"/>
</dbReference>
<dbReference type="InterPro" id="IPR006141">
    <property type="entry name" value="Intein_N"/>
</dbReference>
<evidence type="ECO:0000259" key="10">
    <source>
        <dbReference type="SMART" id="SM00306"/>
    </source>
</evidence>
<dbReference type="CDD" id="cd04485">
    <property type="entry name" value="DnaE_OBF"/>
    <property type="match status" value="1"/>
</dbReference>
<dbReference type="GO" id="GO:0008408">
    <property type="term" value="F:3'-5' exonuclease activity"/>
    <property type="evidence" value="ECO:0007669"/>
    <property type="project" value="InterPro"/>
</dbReference>
<dbReference type="PANTHER" id="PTHR32294">
    <property type="entry name" value="DNA POLYMERASE III SUBUNIT ALPHA"/>
    <property type="match status" value="1"/>
</dbReference>
<dbReference type="NCBIfam" id="TIGR01443">
    <property type="entry name" value="intein_Cterm"/>
    <property type="match status" value="1"/>
</dbReference>
<protein>
    <recommendedName>
        <fullName evidence="3">DNA polymerase III subunit alpha</fullName>
        <ecNumber evidence="2">2.7.7.7</ecNumber>
    </recommendedName>
</protein>
<evidence type="ECO:0000313" key="13">
    <source>
        <dbReference type="Proteomes" id="UP000229166"/>
    </source>
</evidence>
<evidence type="ECO:0000256" key="8">
    <source>
        <dbReference type="ARBA" id="ARBA00049244"/>
    </source>
</evidence>
<dbReference type="GO" id="GO:0006260">
    <property type="term" value="P:DNA replication"/>
    <property type="evidence" value="ECO:0007669"/>
    <property type="project" value="UniProtKB-KW"/>
</dbReference>
<dbReference type="GO" id="GO:0003676">
    <property type="term" value="F:nucleic acid binding"/>
    <property type="evidence" value="ECO:0007669"/>
    <property type="project" value="InterPro"/>
</dbReference>
<dbReference type="Gene3D" id="1.10.10.1600">
    <property type="entry name" value="Bacterial DNA polymerase III alpha subunit, thumb domain"/>
    <property type="match status" value="1"/>
</dbReference>
<sequence>MSQKFTHLHVHSHYSLLDGLPKIDELLDYVKELGMDSVALTDHGSIYGAVEFYKKAKALGIKPIIGTEMYMAYEGMRQERPNIDDKRYHLVLLVKNEEGYKNLVKLLTKAYLEGFYYKPRIDEALLAEHSRGLIGLSACLAGKIPALILSKKMDEAEKVAKNYQDIFGRDSFYLDIQYHHNSQEQKTVNKGLILLSKKLDIPLVATNDVHYLRKEDADAQDILMLINTGADPNDPERLTLKADDFSMRSPEEMIKDFEDLPEAITNTQKVADLCNFQFELGKVQLPKFHVPSGKPPDDYLEELCALGLKKRFGENPEKQVLDRLNYELGVIKQTGFASYFLIVQDFVNWAKENRIVVGPGRGSVGGSLVAFLLNITNVDPLKYNLLFERFLNPERISLPDIDLDFTDRRRDEVINYVAQKYGRNRVAQIITFGTMAARAVVRDVGRALNYTYTYCDHLAKMIPFGLTLDETLKKVPEFHSLYENDGQARKLIDFAKKLEGVARHASTHACGVVISDTPLDDIVPLQHPTQDDDVIVTQYEMHSIEDLGLLKMDFLGLKNLTIIEDTLARIYKVQGISLDIEKIPEGDKKTYRLLQKGETVGVFQLECLSGETMVSNTTIEKLFKSKNKKNLTSVYLDEGKTHLNPIKGVFESGTKDIYILVAENNWYIKTTKDHYFLTENGWKKLEDIKQGEKILVKQKAKHLIYNTCKKCGKQINGQKEGKSNFCYRCSAKFYKNPSKEKSKKKIRAARIRFYQRGGKPWNYGLTAENNEILKNTGQKIAKALLGRTLEDIHGVKKAKELKKIISVRTKGSKNPMFGKPSPHRKGGFRTDLGHYVRSNWEADFARILKLRNLHYQYEPKTFQLTKRNGEILHYTPDFYVPKQNTFYEIKGWFHDLDQEKMNLFERQYPNINLVLINKTKFAEFAMQYRDLVKWECPQIPIEQSFNFIKVKEIKYGGKEKTYDIVMQSPGNNFVANGFLVHNSDGMQRYLKQLKPTEFEDIIAMVALYRPGPMQLIPDYIACKNKKKAVDYLHPKLKPILENTYGIPLYQEQIMKIAQILAGFSLAEADVLRKAIGKKIRKLLMAQKEKFISGCKKNEVREDIAQKIWYWIEPFASYSFNRSHAAAYATIAYQTAYLKALFPAEFMAALLTSERADIDRISVLIEECKNMGIVVLPPDINESFTFFGVVPKKNQVRFGLSAIKNVGLNIVEVIIEERKAHGPYASIQDFITRIDSKNLNKKSLESLIKAGVFDKMAERNQLLSSLENLLEHSRENQKTKINGQTGLFDGMQFNNHVRLLSATPASEKEKLTWEKELLGLFVSSHPLKGFQHVFENKVVAISTISNPRSRQKVRVGGIIAGIKKIVTRTGKPMLFVNLEDLSDRIEVVVFPGIIERNPAVFQENKIVMVSGRMDSRDGVPKLICEEIEEIIEKT</sequence>
<evidence type="ECO:0000256" key="7">
    <source>
        <dbReference type="ARBA" id="ARBA00022932"/>
    </source>
</evidence>
<dbReference type="GO" id="GO:0016539">
    <property type="term" value="P:intein-mediated protein splicing"/>
    <property type="evidence" value="ECO:0007669"/>
    <property type="project" value="InterPro"/>
</dbReference>
<dbReference type="EC" id="2.7.7.7" evidence="2"/>
<evidence type="ECO:0000256" key="3">
    <source>
        <dbReference type="ARBA" id="ARBA00019114"/>
    </source>
</evidence>